<name>A0A4S4M756_9AGAM</name>
<feature type="region of interest" description="Disordered" evidence="16">
    <location>
        <begin position="826"/>
        <end position="880"/>
    </location>
</feature>
<feature type="domain" description="TauD/TfdA-like" evidence="18">
    <location>
        <begin position="89"/>
        <end position="339"/>
    </location>
</feature>
<accession>A0A4S4M756</accession>
<comment type="pathway">
    <text evidence="2">Protein modification; protein glycosylation.</text>
</comment>
<evidence type="ECO:0000256" key="15">
    <source>
        <dbReference type="ARBA" id="ARBA00048064"/>
    </source>
</evidence>
<comment type="caution">
    <text evidence="19">The sequence shown here is derived from an EMBL/GenBank/DDBJ whole genome shotgun (WGS) entry which is preliminary data.</text>
</comment>
<evidence type="ECO:0000256" key="7">
    <source>
        <dbReference type="ARBA" id="ARBA00022679"/>
    </source>
</evidence>
<keyword evidence="7" id="KW-0808">Transferase</keyword>
<keyword evidence="8 17" id="KW-0812">Transmembrane</keyword>
<dbReference type="Pfam" id="PF02668">
    <property type="entry name" value="TauD"/>
    <property type="match status" value="1"/>
</dbReference>
<feature type="transmembrane region" description="Helical" evidence="17">
    <location>
        <begin position="481"/>
        <end position="506"/>
    </location>
</feature>
<dbReference type="Pfam" id="PF04922">
    <property type="entry name" value="DIE2_ALG10"/>
    <property type="match status" value="1"/>
</dbReference>
<feature type="transmembrane region" description="Helical" evidence="17">
    <location>
        <begin position="526"/>
        <end position="552"/>
    </location>
</feature>
<evidence type="ECO:0000256" key="10">
    <source>
        <dbReference type="ARBA" id="ARBA00022989"/>
    </source>
</evidence>
<dbReference type="EMBL" id="SGPL01000010">
    <property type="protein sequence ID" value="THH20999.1"/>
    <property type="molecule type" value="Genomic_DNA"/>
</dbReference>
<feature type="transmembrane region" description="Helical" evidence="17">
    <location>
        <begin position="641"/>
        <end position="661"/>
    </location>
</feature>
<feature type="transmembrane region" description="Helical" evidence="17">
    <location>
        <begin position="601"/>
        <end position="621"/>
    </location>
</feature>
<evidence type="ECO:0000256" key="16">
    <source>
        <dbReference type="SAM" id="MobiDB-lite"/>
    </source>
</evidence>
<dbReference type="GO" id="GO:0016491">
    <property type="term" value="F:oxidoreductase activity"/>
    <property type="evidence" value="ECO:0007669"/>
    <property type="project" value="UniProtKB-KW"/>
</dbReference>
<keyword evidence="6" id="KW-0328">Glycosyltransferase</keyword>
<evidence type="ECO:0000256" key="12">
    <source>
        <dbReference type="ARBA" id="ARBA00023136"/>
    </source>
</evidence>
<dbReference type="InterPro" id="IPR016900">
    <property type="entry name" value="Alg10"/>
</dbReference>
<evidence type="ECO:0000256" key="4">
    <source>
        <dbReference type="ARBA" id="ARBA00011967"/>
    </source>
</evidence>
<dbReference type="GO" id="GO:0006488">
    <property type="term" value="P:dolichol-linked oligosaccharide biosynthetic process"/>
    <property type="evidence" value="ECO:0007669"/>
    <property type="project" value="InterPro"/>
</dbReference>
<dbReference type="EC" id="2.4.1.256" evidence="4"/>
<keyword evidence="12 17" id="KW-0472">Membrane</keyword>
<dbReference type="PANTHER" id="PTHR12989">
    <property type="entry name" value="ALPHA-1,2-GLUCOSYLTRANSFERASE ALG10"/>
    <property type="match status" value="1"/>
</dbReference>
<comment type="catalytic activity">
    <reaction evidence="15">
        <text>an alpha-D-Glc-(1-&gt;3)-alpha-D-Glc-(1-&gt;3)-alpha-D-Man-(1-&gt;2)-alpha-D-Man-(1-&gt;2)-alpha-D-Man-(1-&gt;3)-[alpha-D-Man-(1-&gt;2)-alpha-D-Man-(1-&gt;3)-[alpha-D-Man-(1-&gt;2)-alpha-D-Man-(1-&gt;6)]-alpha-D-Man-(1-&gt;6)]-beta-D-Man-(1-&gt;4)-beta-D-GlcNAc-(1-&gt;4)-alpha-D-GlcNAc-diphospho-di-trans,poly-cis-dolichol + a di-trans,poly-cis-dolichyl beta-D-glucosyl phosphate = a alpha-D-Glc-(1-&gt;2)-alpha-D-Glc-(1-&gt;3)-alpha-D-Glc-(1-&gt;3)-alpha-D-Man-(1-&gt;2)-alpha-D-Man-(1-&gt;2)-alpha-D-Man-(1-&gt;3)-[alpha-D-Man-(1-&gt;2)-alpha-D-Man-(1-&gt;3)-[alpha-D-Man-(1-&gt;2)-alpha-D-Man-(1-&gt;6)]-alpha-D-Man-(1-&gt;6)]-beta-D-Man-(1-&gt;4)-beta-D-GlcNAc-(1-&gt;4)-alpha-D-GlcNAc-diphospho-di-trans,poly-cis-dolichol + a di-trans,poly-cis-dolichyl phosphate + H(+)</text>
        <dbReference type="Rhea" id="RHEA:29543"/>
        <dbReference type="Rhea" id="RHEA-COMP:19498"/>
        <dbReference type="Rhea" id="RHEA-COMP:19502"/>
        <dbReference type="Rhea" id="RHEA-COMP:19512"/>
        <dbReference type="Rhea" id="RHEA-COMP:19522"/>
        <dbReference type="ChEBI" id="CHEBI:15378"/>
        <dbReference type="ChEBI" id="CHEBI:57525"/>
        <dbReference type="ChEBI" id="CHEBI:57683"/>
        <dbReference type="ChEBI" id="CHEBI:132522"/>
        <dbReference type="ChEBI" id="CHEBI:132523"/>
        <dbReference type="EC" id="2.4.1.256"/>
    </reaction>
    <physiologicalReaction direction="left-to-right" evidence="15">
        <dbReference type="Rhea" id="RHEA:29544"/>
    </physiologicalReaction>
</comment>
<dbReference type="GO" id="GO:0106073">
    <property type="term" value="F:dolichyl pyrophosphate Glc2Man9GlcNAc2 alpha-1,2-glucosyltransferase activity"/>
    <property type="evidence" value="ECO:0007669"/>
    <property type="project" value="UniProtKB-EC"/>
</dbReference>
<protein>
    <recommendedName>
        <fullName evidence="5">Dol-P-Glc:Glc(2)Man(9)GlcNAc(2)-PP-Dol alpha-1,2-glucosyltransferase</fullName>
        <ecNumber evidence="4">2.4.1.256</ecNumber>
    </recommendedName>
    <alternativeName>
        <fullName evidence="13">Asparagine-linked glycosylation protein 10</fullName>
    </alternativeName>
</protein>
<feature type="transmembrane region" description="Helical" evidence="17">
    <location>
        <begin position="682"/>
        <end position="701"/>
    </location>
</feature>
<dbReference type="Proteomes" id="UP000310158">
    <property type="component" value="Unassembled WGS sequence"/>
</dbReference>
<evidence type="ECO:0000256" key="1">
    <source>
        <dbReference type="ARBA" id="ARBA00004477"/>
    </source>
</evidence>
<evidence type="ECO:0000313" key="20">
    <source>
        <dbReference type="Proteomes" id="UP000310158"/>
    </source>
</evidence>
<evidence type="ECO:0000256" key="17">
    <source>
        <dbReference type="SAM" id="Phobius"/>
    </source>
</evidence>
<feature type="region of interest" description="Disordered" evidence="16">
    <location>
        <begin position="1242"/>
        <end position="1264"/>
    </location>
</feature>
<feature type="region of interest" description="Disordered" evidence="16">
    <location>
        <begin position="1163"/>
        <end position="1216"/>
    </location>
</feature>
<evidence type="ECO:0000313" key="19">
    <source>
        <dbReference type="EMBL" id="THH20999.1"/>
    </source>
</evidence>
<evidence type="ECO:0000256" key="14">
    <source>
        <dbReference type="ARBA" id="ARBA00044727"/>
    </source>
</evidence>
<feature type="compositionally biased region" description="Low complexity" evidence="16">
    <location>
        <begin position="1043"/>
        <end position="1074"/>
    </location>
</feature>
<dbReference type="OrthoDB" id="4769at2759"/>
<sequence>MATVAVETITQSLPALALHPSSDDSKQAQSQTSSPSQGQSPYRYAHLLPHFSPDKYPPLEPYEHVDPGFRALSHQNPRSFLKGASTVIELTPNLGSEVHGISLAQLDSDARDQLALLVAQRGLVVFRDQQEFIDKGPDFYLEWGRHFGREANTTFNFERDDSITSTLWHSDVSYELQPPGLTTFFLLSQPSTGGDTLFISQVSALKKLSPQLVAFLRTLKAIHSGIEQANFSRAGRRGGVVRRDPVEHAHPIIRRHPVTGEEALYINRQFTRRIVGLKREESENLLEFLFSHIDKAGDLQARLKWSPNTVALWDNRVTAHSAIVDYGESKERRHGARITPQAERPIPALEGLNLDDYFSLTVALYFYYKAGFECSPFKPEVCLPHPLARQPWLLTVALVQDEPFHVPQAQRYCDGDWTYWDPKITTPPGLYVLSVLLQKIFLFKCNLAVLRLTPLLTLLLLPIALTRLFCHHKRVRPPSSIFAPTLDAVVVSAFPIAWFFGFLYYTELPSLVSVVMTVVAATQDRHWLAALLGAVSCTFRQTNIVWLLYAYASSQLMYLRWRPAGKGSARTAKLHDPPALLAAPADLFRSLMSAPRVLPDVLPAFVPYALVCVAFGVFVVWNGGIVLGDKSNHIPSFHLPQLYYFVAFATMLGWPVLISGNGGAAKLLHDVWSRMFYGRRRIAITFLVSALMAATIRLFTIHHPFLLSDNRHYTFYVWRRIFMLHPIVPYLFIPGYMACAWAWFLRAGREQSLLQTLLLPVCTLPILLPTPLLEPRYFLIPYILMRAQIVDMPTWGLFAEVGWSSGRYSINLSSVGKALADVINKDGRDTAGDKAPKKSKDASHRRLSGIPESGNASRRTSMGERPGVISPNATVTRTTRRQSTILQAAEAAALPDSAAKPSSFNSPSASAPSSRRSTLRPRSTLAPTNGSTLPKYRPRSVAVEPAKPSSPPRAGTRRRLSSSDEEADEKPAGKRTPLLKMSSPKEKAEKAARAISPLPQRASKANAAISLSSTPVSKAKASSRNTPSPISPVKAGKSGKTMSPLASSVPRPSSSSSSSSSLRTPRTPQTPTSIRDAKTKVLPSGKDGSPLGDLVGKDTGSLNKYVKKGSAHGGLKGDSGSGTAASVSLFTEGSSTDSMEAVELMLSPIVSSSGPTPPLPHIRMGRAPSGEPVTPSRAPGAPPTRSNLSYLSPLPPHGHSPSLRPMRPGNNRGDSTMSWEQFVASGEPTLFEGDSMIIDIPAPFSASPSPARSTISLDTTDSPSLSTLPSPLGYTSISQILLPEVTPSPAKFAINPERPSPIDGGVVTMLRLQLASMENTAKDRLGQIHVLEQQLVSLKLARMREADELAGQVGALEEQMRSSFALRERTAEEQAAYTASLEEQLNRAAALREQAVQEAAKTAAEEAMQVHAAVVQSESQKWKTAYAARTAATGWDSVHHLAEGELDFPERIAVCHSGMNLLFYSNDDYDYELHDCNCTDERLCLLKPNPNLPTILIKLIHS</sequence>
<dbReference type="GO" id="GO:0005789">
    <property type="term" value="C:endoplasmic reticulum membrane"/>
    <property type="evidence" value="ECO:0007669"/>
    <property type="project" value="UniProtKB-SubCell"/>
</dbReference>
<evidence type="ECO:0000256" key="11">
    <source>
        <dbReference type="ARBA" id="ARBA00023002"/>
    </source>
</evidence>
<feature type="compositionally biased region" description="Gly residues" evidence="16">
    <location>
        <begin position="1111"/>
        <end position="1120"/>
    </location>
</feature>
<dbReference type="SUPFAM" id="SSF51197">
    <property type="entry name" value="Clavaminate synthase-like"/>
    <property type="match status" value="1"/>
</dbReference>
<dbReference type="PANTHER" id="PTHR12989:SF10">
    <property type="entry name" value="DOL-P-GLC:GLC(2)MAN(9)GLCNAC(2)-PP-DOL ALPHA-1,2-GLUCOSYLTRANSFERASE-RELATED"/>
    <property type="match status" value="1"/>
</dbReference>
<feature type="region of interest" description="Disordered" evidence="16">
    <location>
        <begin position="1"/>
        <end position="42"/>
    </location>
</feature>
<feature type="compositionally biased region" description="Polar residues" evidence="16">
    <location>
        <begin position="871"/>
        <end position="880"/>
    </location>
</feature>
<evidence type="ECO:0000256" key="13">
    <source>
        <dbReference type="ARBA" id="ARBA00032069"/>
    </source>
</evidence>
<dbReference type="InterPro" id="IPR042098">
    <property type="entry name" value="TauD-like_sf"/>
</dbReference>
<keyword evidence="9" id="KW-0256">Endoplasmic reticulum</keyword>
<feature type="compositionally biased region" description="Basic and acidic residues" evidence="16">
    <location>
        <begin position="983"/>
        <end position="992"/>
    </location>
</feature>
<evidence type="ECO:0000256" key="8">
    <source>
        <dbReference type="ARBA" id="ARBA00022692"/>
    </source>
</evidence>
<feature type="compositionally biased region" description="Basic and acidic residues" evidence="16">
    <location>
        <begin position="826"/>
        <end position="844"/>
    </location>
</feature>
<keyword evidence="10 17" id="KW-1133">Transmembrane helix</keyword>
<keyword evidence="11" id="KW-0560">Oxidoreductase</keyword>
<comment type="similarity">
    <text evidence="3">Belongs to the ALG10 glucosyltransferase family.</text>
</comment>
<evidence type="ECO:0000256" key="2">
    <source>
        <dbReference type="ARBA" id="ARBA00004922"/>
    </source>
</evidence>
<comment type="function">
    <text evidence="14">Dol-P-Glc:Glc(2)Man(9)GlcNAc(2)-PP-Dol alpha-1,2-glucosyltransferase that operates in the biosynthetic pathway of dolichol-linked oligosaccharides, the glycan precursors employed in protein asparagine (N)-glycosylation. The assembly of dolichol-linked oligosaccharides begins on the cytosolic side of the endoplasmic reticulum membrane and finishes in its lumen. The sequential addition of sugars to dolichol pyrophosphate produces dolichol-linked oligosaccharides containing fourteen sugars, including two GlcNAcs, nine mannoses and three glucoses. Once assembled, the oligosaccharide is transferred from the lipid to nascent proteins by oligosaccharyltransferases. In the lumen of the endoplasmic reticulum, adds the third and last glucose residue from dolichyl phosphate glucose (Dol-P-Glc) onto the lipid-linked oligosaccharide intermediate Glc(2)Man(9)GlcNAc(2)-PP-Dol to produce Glc(3)Man(9)GlcNAc(2)-PP-Dol.</text>
</comment>
<dbReference type="InterPro" id="IPR003819">
    <property type="entry name" value="TauD/TfdA-like"/>
</dbReference>
<reference evidence="19 20" key="1">
    <citation type="submission" date="2019-02" db="EMBL/GenBank/DDBJ databases">
        <title>Genome sequencing of the rare red list fungi Bondarzewia mesenterica.</title>
        <authorList>
            <person name="Buettner E."/>
            <person name="Kellner H."/>
        </authorList>
    </citation>
    <scope>NUCLEOTIDE SEQUENCE [LARGE SCALE GENOMIC DNA]</scope>
    <source>
        <strain evidence="19 20">DSM 108281</strain>
    </source>
</reference>
<proteinExistence type="inferred from homology"/>
<evidence type="ECO:0000256" key="3">
    <source>
        <dbReference type="ARBA" id="ARBA00010600"/>
    </source>
</evidence>
<evidence type="ECO:0000259" key="18">
    <source>
        <dbReference type="Pfam" id="PF02668"/>
    </source>
</evidence>
<comment type="subcellular location">
    <subcellularLocation>
        <location evidence="1">Endoplasmic reticulum membrane</location>
        <topology evidence="1">Multi-pass membrane protein</topology>
    </subcellularLocation>
</comment>
<evidence type="ECO:0000256" key="9">
    <source>
        <dbReference type="ARBA" id="ARBA00022824"/>
    </source>
</evidence>
<gene>
    <name evidence="19" type="ORF">EW146_g451</name>
</gene>
<evidence type="ECO:0000256" key="5">
    <source>
        <dbReference type="ARBA" id="ARBA00018512"/>
    </source>
</evidence>
<evidence type="ECO:0000256" key="6">
    <source>
        <dbReference type="ARBA" id="ARBA00022676"/>
    </source>
</evidence>
<feature type="compositionally biased region" description="Low complexity" evidence="16">
    <location>
        <begin position="892"/>
        <end position="923"/>
    </location>
</feature>
<dbReference type="Gene3D" id="3.60.130.10">
    <property type="entry name" value="Clavaminate synthase-like"/>
    <property type="match status" value="1"/>
</dbReference>
<feature type="region of interest" description="Disordered" evidence="16">
    <location>
        <begin position="892"/>
        <end position="1123"/>
    </location>
</feature>
<feature type="transmembrane region" description="Helical" evidence="17">
    <location>
        <begin position="756"/>
        <end position="773"/>
    </location>
</feature>
<feature type="transmembrane region" description="Helical" evidence="17">
    <location>
        <begin position="721"/>
        <end position="744"/>
    </location>
</feature>
<feature type="transmembrane region" description="Helical" evidence="17">
    <location>
        <begin position="448"/>
        <end position="469"/>
    </location>
</feature>
<organism evidence="19 20">
    <name type="scientific">Bondarzewia mesenterica</name>
    <dbReference type="NCBI Taxonomy" id="1095465"/>
    <lineage>
        <taxon>Eukaryota</taxon>
        <taxon>Fungi</taxon>
        <taxon>Dikarya</taxon>
        <taxon>Basidiomycota</taxon>
        <taxon>Agaricomycotina</taxon>
        <taxon>Agaricomycetes</taxon>
        <taxon>Russulales</taxon>
        <taxon>Bondarzewiaceae</taxon>
        <taxon>Bondarzewia</taxon>
    </lineage>
</organism>
<keyword evidence="20" id="KW-1185">Reference proteome</keyword>
<feature type="compositionally biased region" description="Low complexity" evidence="16">
    <location>
        <begin position="27"/>
        <end position="40"/>
    </location>
</feature>
<feature type="compositionally biased region" description="Polar residues" evidence="16">
    <location>
        <begin position="1009"/>
        <end position="1028"/>
    </location>
</feature>